<protein>
    <recommendedName>
        <fullName evidence="5">WD40-repeat-containing domain</fullName>
    </recommendedName>
</protein>
<dbReference type="GO" id="GO:0097361">
    <property type="term" value="C:cytosolic [4Fe-4S] assembly targeting complex"/>
    <property type="evidence" value="ECO:0007669"/>
    <property type="project" value="TreeGrafter"/>
</dbReference>
<gene>
    <name evidence="3" type="ORF">PSON_ATCC_30995.1.T0760135</name>
</gene>
<comment type="caution">
    <text evidence="3">The sequence shown here is derived from an EMBL/GenBank/DDBJ whole genome shotgun (WGS) entry which is preliminary data.</text>
</comment>
<feature type="compositionally biased region" description="Basic and acidic residues" evidence="2">
    <location>
        <begin position="27"/>
        <end position="37"/>
    </location>
</feature>
<name>A0A8S1PFL0_9CILI</name>
<reference evidence="3" key="1">
    <citation type="submission" date="2021-01" db="EMBL/GenBank/DDBJ databases">
        <authorList>
            <consortium name="Genoscope - CEA"/>
            <person name="William W."/>
        </authorList>
    </citation>
    <scope>NUCLEOTIDE SEQUENCE</scope>
</reference>
<dbReference type="Proteomes" id="UP000692954">
    <property type="component" value="Unassembled WGS sequence"/>
</dbReference>
<accession>A0A8S1PFL0</accession>
<keyword evidence="4" id="KW-1185">Reference proteome</keyword>
<dbReference type="AlphaFoldDB" id="A0A8S1PFL0"/>
<proteinExistence type="predicted"/>
<dbReference type="InterPro" id="IPR001680">
    <property type="entry name" value="WD40_rpt"/>
</dbReference>
<dbReference type="PANTHER" id="PTHR19920">
    <property type="entry name" value="WD40 PROTEIN CIAO1"/>
    <property type="match status" value="1"/>
</dbReference>
<dbReference type="PANTHER" id="PTHR19920:SF0">
    <property type="entry name" value="CYTOSOLIC IRON-SULFUR PROTEIN ASSEMBLY PROTEIN CIAO1-RELATED"/>
    <property type="match status" value="1"/>
</dbReference>
<feature type="region of interest" description="Disordered" evidence="2">
    <location>
        <begin position="23"/>
        <end position="42"/>
    </location>
</feature>
<sequence length="426" mass="50079">MNTKDIEKKNYIKALIQVKREIKKQKQQQDSKSEVKDSSSLSLYDFKNQQQLEDQQSISNFGQPNSKVQQQNSNITSISNDNFFENLEQTQHNLYQLIQQLYQIKADDLDKIIKNKEEVYICEIKKEQQEICQDLSFNKDDTLLATANGKNIKIQQFNEGNLSQITILQGHVKNISCILFSKKTNSIFSGGYIDDHLICLWEEKIQNNWELTVQKDSRSPITCMELNQQETKLIVGNQYGFVQIWEIDYKKKIISIHDEQRKIHKKVVYGVSLNKSETQLVTCSGDSKIIVWKICEQGMLEVLRELIEDTFVSRIRFLDNHRFVVSQSQRGLIEFKISSLEITKKTIVQTDYEDCHYFPIQYHKDSQLMVVKHYRSVYLIKEFNHGDYNCIKKLNFDSNKILGALSNNGKHLIIQNENKFYYYQLF</sequence>
<evidence type="ECO:0000313" key="3">
    <source>
        <dbReference type="EMBL" id="CAD8101709.1"/>
    </source>
</evidence>
<organism evidence="3 4">
    <name type="scientific">Paramecium sonneborni</name>
    <dbReference type="NCBI Taxonomy" id="65129"/>
    <lineage>
        <taxon>Eukaryota</taxon>
        <taxon>Sar</taxon>
        <taxon>Alveolata</taxon>
        <taxon>Ciliophora</taxon>
        <taxon>Intramacronucleata</taxon>
        <taxon>Oligohymenophorea</taxon>
        <taxon>Peniculida</taxon>
        <taxon>Parameciidae</taxon>
        <taxon>Paramecium</taxon>
    </lineage>
</organism>
<dbReference type="PROSITE" id="PS50082">
    <property type="entry name" value="WD_REPEATS_2"/>
    <property type="match status" value="1"/>
</dbReference>
<evidence type="ECO:0000256" key="2">
    <source>
        <dbReference type="SAM" id="MobiDB-lite"/>
    </source>
</evidence>
<evidence type="ECO:0000313" key="4">
    <source>
        <dbReference type="Proteomes" id="UP000692954"/>
    </source>
</evidence>
<feature type="repeat" description="WD" evidence="1">
    <location>
        <begin position="261"/>
        <end position="294"/>
    </location>
</feature>
<dbReference type="SMART" id="SM00320">
    <property type="entry name" value="WD40"/>
    <property type="match status" value="3"/>
</dbReference>
<evidence type="ECO:0000256" key="1">
    <source>
        <dbReference type="PROSITE-ProRule" id="PRU00221"/>
    </source>
</evidence>
<dbReference type="Pfam" id="PF00400">
    <property type="entry name" value="WD40"/>
    <property type="match status" value="2"/>
</dbReference>
<keyword evidence="1" id="KW-0853">WD repeat</keyword>
<dbReference type="OrthoDB" id="311712at2759"/>
<evidence type="ECO:0008006" key="5">
    <source>
        <dbReference type="Google" id="ProtNLM"/>
    </source>
</evidence>
<dbReference type="EMBL" id="CAJJDN010000076">
    <property type="protein sequence ID" value="CAD8101709.1"/>
    <property type="molecule type" value="Genomic_DNA"/>
</dbReference>
<dbReference type="GO" id="GO:0016226">
    <property type="term" value="P:iron-sulfur cluster assembly"/>
    <property type="evidence" value="ECO:0007669"/>
    <property type="project" value="TreeGrafter"/>
</dbReference>